<protein>
    <submittedName>
        <fullName evidence="2">Uncharacterized protein</fullName>
    </submittedName>
</protein>
<name>A0ABU6XFI5_9FABA</name>
<keyword evidence="3" id="KW-1185">Reference proteome</keyword>
<feature type="compositionally biased region" description="Polar residues" evidence="1">
    <location>
        <begin position="139"/>
        <end position="154"/>
    </location>
</feature>
<evidence type="ECO:0000256" key="1">
    <source>
        <dbReference type="SAM" id="MobiDB-lite"/>
    </source>
</evidence>
<evidence type="ECO:0000313" key="2">
    <source>
        <dbReference type="EMBL" id="MED6196845.1"/>
    </source>
</evidence>
<sequence>MCLVSTLPESLHDVVGGSGTGPRHIPDILDLGRGELFPCSLGQLIRNGRLRLLSKSFSSSSEILQLERWIAQPVRSMAPPESSESEEQLIPPPQLSFLGDACKSVHQAGVGYQNGAGRVSVGCLPEDTEHVDPPAIRPQTGTCSCMPSPTNPNTPVYHGSMPPRQSE</sequence>
<comment type="caution">
    <text evidence="2">The sequence shown here is derived from an EMBL/GenBank/DDBJ whole genome shotgun (WGS) entry which is preliminary data.</text>
</comment>
<gene>
    <name evidence="2" type="ORF">PIB30_051125</name>
</gene>
<feature type="region of interest" description="Disordered" evidence="1">
    <location>
        <begin position="130"/>
        <end position="167"/>
    </location>
</feature>
<organism evidence="2 3">
    <name type="scientific">Stylosanthes scabra</name>
    <dbReference type="NCBI Taxonomy" id="79078"/>
    <lineage>
        <taxon>Eukaryota</taxon>
        <taxon>Viridiplantae</taxon>
        <taxon>Streptophyta</taxon>
        <taxon>Embryophyta</taxon>
        <taxon>Tracheophyta</taxon>
        <taxon>Spermatophyta</taxon>
        <taxon>Magnoliopsida</taxon>
        <taxon>eudicotyledons</taxon>
        <taxon>Gunneridae</taxon>
        <taxon>Pentapetalae</taxon>
        <taxon>rosids</taxon>
        <taxon>fabids</taxon>
        <taxon>Fabales</taxon>
        <taxon>Fabaceae</taxon>
        <taxon>Papilionoideae</taxon>
        <taxon>50 kb inversion clade</taxon>
        <taxon>dalbergioids sensu lato</taxon>
        <taxon>Dalbergieae</taxon>
        <taxon>Pterocarpus clade</taxon>
        <taxon>Stylosanthes</taxon>
    </lineage>
</organism>
<accession>A0ABU6XFI5</accession>
<dbReference type="Proteomes" id="UP001341840">
    <property type="component" value="Unassembled WGS sequence"/>
</dbReference>
<dbReference type="EMBL" id="JASCZI010211807">
    <property type="protein sequence ID" value="MED6196845.1"/>
    <property type="molecule type" value="Genomic_DNA"/>
</dbReference>
<evidence type="ECO:0000313" key="3">
    <source>
        <dbReference type="Proteomes" id="UP001341840"/>
    </source>
</evidence>
<reference evidence="2 3" key="1">
    <citation type="journal article" date="2023" name="Plants (Basel)">
        <title>Bridging the Gap: Combining Genomics and Transcriptomics Approaches to Understand Stylosanthes scabra, an Orphan Legume from the Brazilian Caatinga.</title>
        <authorList>
            <person name="Ferreira-Neto J.R.C."/>
            <person name="da Silva M.D."/>
            <person name="Binneck E."/>
            <person name="de Melo N.F."/>
            <person name="da Silva R.H."/>
            <person name="de Melo A.L.T.M."/>
            <person name="Pandolfi V."/>
            <person name="Bustamante F.O."/>
            <person name="Brasileiro-Vidal A.C."/>
            <person name="Benko-Iseppon A.M."/>
        </authorList>
    </citation>
    <scope>NUCLEOTIDE SEQUENCE [LARGE SCALE GENOMIC DNA]</scope>
    <source>
        <tissue evidence="2">Leaves</tissue>
    </source>
</reference>
<proteinExistence type="predicted"/>